<keyword evidence="1" id="KW-0614">Plasmid</keyword>
<name>A0A1E7G093_LACLC</name>
<organism evidence="1 2">
    <name type="scientific">Lactococcus cremoris subsp. cremoris IBB477</name>
    <dbReference type="NCBI Taxonomy" id="1449093"/>
    <lineage>
        <taxon>Bacteria</taxon>
        <taxon>Bacillati</taxon>
        <taxon>Bacillota</taxon>
        <taxon>Bacilli</taxon>
        <taxon>Lactobacillales</taxon>
        <taxon>Streptococcaceae</taxon>
        <taxon>Lactococcus</taxon>
        <taxon>Lactococcus cremoris subsp. cremoris</taxon>
    </lineage>
</organism>
<gene>
    <name evidence="1" type="ORF">AJ89_14525</name>
</gene>
<dbReference type="RefSeq" id="WP_075070775.1">
    <property type="nucleotide sequence ID" value="NZ_CM007356.1"/>
</dbReference>
<reference evidence="1 2" key="1">
    <citation type="journal article" date="2016" name="Appl. Microbiol. Biotechnol.">
        <title>Adhesion of the genome-sequenced Lactococcus lactis subsp. cremoris IBB477 strain is mediated by specific molecular determinants.</title>
        <authorList>
            <person name="Radziwill-Bienkowska J.M."/>
            <person name="Le D.T."/>
            <person name="Szczesny P."/>
            <person name="Duviau M.P."/>
            <person name="Aleksandrzak-Piekarczyk T."/>
            <person name="Loubiere P."/>
            <person name="Mercier-Bonin M."/>
            <person name="Bardowski J.K."/>
            <person name="Kowalczyk M."/>
        </authorList>
    </citation>
    <scope>NUCLEOTIDE SEQUENCE [LARGE SCALE GENOMIC DNA]</scope>
    <source>
        <strain evidence="1 2">IBB477</strain>
        <plasmid evidence="2">Plasmid pibb477c</plasmid>
    </source>
</reference>
<geneLocation type="plasmid" evidence="2">
    <name>pibb477c</name>
</geneLocation>
<comment type="caution">
    <text evidence="1">The sequence shown here is derived from an EMBL/GenBank/DDBJ whole genome shotgun (WGS) entry which is preliminary data.</text>
</comment>
<evidence type="ECO:0000313" key="1">
    <source>
        <dbReference type="EMBL" id="OEU38377.1"/>
    </source>
</evidence>
<dbReference type="EMBL" id="JMMZ01000041">
    <property type="protein sequence ID" value="OEU38377.1"/>
    <property type="molecule type" value="Genomic_DNA"/>
</dbReference>
<sequence>MDLDNLLYYRHLEKENIENKEQLLGVINNIDDSFTGRSDVMSLHVFFMESANMLKNSIKQFELGFFDAAFYSVRSAVEISRVLVRVSIEDVPIESELYQKWINLQIFPFDGNIKQQLKEMNLVYEEIRCSFSDFFSEQYERLGIVNKYIHKQGYKTFYQPNSIMEVLNKRKEERKSLFVEFINNSIIEIILLRLCIDPFPLLLNDEEIMYKIHFQSMTFPFKEDTLEFLGKDFIDKYKKTEFYKGHLNMFQGNESMTEGTYNIVNHEYYEREKWDEVKEQLHLLTKDAIRAVKIFNLLEDATRIYFVNGFISYYSNTPSLRTESSFNSKKLTDLKLKQKKINTDYDGAFLSYFDSDGEDIWVVHNSELDQNQIEDILKIR</sequence>
<proteinExistence type="predicted"/>
<dbReference type="Proteomes" id="UP000176236">
    <property type="component" value="Plasmid pIBB477c"/>
</dbReference>
<accession>A0A1E7G093</accession>
<evidence type="ECO:0000313" key="2">
    <source>
        <dbReference type="Proteomes" id="UP000176236"/>
    </source>
</evidence>
<dbReference type="AlphaFoldDB" id="A0A1E7G093"/>
<protein>
    <submittedName>
        <fullName evidence="1">Uncharacterized protein</fullName>
    </submittedName>
</protein>